<feature type="repeat" description="Solcar" evidence="8">
    <location>
        <begin position="219"/>
        <end position="303"/>
    </location>
</feature>
<dbReference type="SUPFAM" id="SSF103506">
    <property type="entry name" value="Mitochondrial carrier"/>
    <property type="match status" value="1"/>
</dbReference>
<comment type="caution">
    <text evidence="10">The sequence shown here is derived from an EMBL/GenBank/DDBJ whole genome shotgun (WGS) entry which is preliminary data.</text>
</comment>
<evidence type="ECO:0000256" key="6">
    <source>
        <dbReference type="ARBA" id="ARBA00022989"/>
    </source>
</evidence>
<keyword evidence="5" id="KW-0677">Repeat</keyword>
<keyword evidence="11" id="KW-1185">Reference proteome</keyword>
<evidence type="ECO:0000313" key="11">
    <source>
        <dbReference type="Proteomes" id="UP001159427"/>
    </source>
</evidence>
<dbReference type="InterPro" id="IPR023395">
    <property type="entry name" value="MCP_dom_sf"/>
</dbReference>
<evidence type="ECO:0000256" key="2">
    <source>
        <dbReference type="ARBA" id="ARBA00006375"/>
    </source>
</evidence>
<evidence type="ECO:0000256" key="5">
    <source>
        <dbReference type="ARBA" id="ARBA00022737"/>
    </source>
</evidence>
<evidence type="ECO:0000256" key="9">
    <source>
        <dbReference type="RuleBase" id="RU000488"/>
    </source>
</evidence>
<dbReference type="InterPro" id="IPR002067">
    <property type="entry name" value="MCP"/>
</dbReference>
<dbReference type="PROSITE" id="PS50920">
    <property type="entry name" value="SOLCAR"/>
    <property type="match status" value="3"/>
</dbReference>
<name>A0ABN8SYV0_9CNID</name>
<evidence type="ECO:0000256" key="3">
    <source>
        <dbReference type="ARBA" id="ARBA00022448"/>
    </source>
</evidence>
<feature type="repeat" description="Solcar" evidence="8">
    <location>
        <begin position="117"/>
        <end position="210"/>
    </location>
</feature>
<dbReference type="Proteomes" id="UP001159427">
    <property type="component" value="Unassembled WGS sequence"/>
</dbReference>
<organism evidence="10 11">
    <name type="scientific">Porites evermanni</name>
    <dbReference type="NCBI Taxonomy" id="104178"/>
    <lineage>
        <taxon>Eukaryota</taxon>
        <taxon>Metazoa</taxon>
        <taxon>Cnidaria</taxon>
        <taxon>Anthozoa</taxon>
        <taxon>Hexacorallia</taxon>
        <taxon>Scleractinia</taxon>
        <taxon>Fungiina</taxon>
        <taxon>Poritidae</taxon>
        <taxon>Porites</taxon>
    </lineage>
</organism>
<keyword evidence="7 8" id="KW-0472">Membrane</keyword>
<evidence type="ECO:0008006" key="12">
    <source>
        <dbReference type="Google" id="ProtNLM"/>
    </source>
</evidence>
<keyword evidence="6" id="KW-1133">Transmembrane helix</keyword>
<accession>A0ABN8SYV0</accession>
<dbReference type="EMBL" id="CALNXI010004405">
    <property type="protein sequence ID" value="CAH3195742.1"/>
    <property type="molecule type" value="Genomic_DNA"/>
</dbReference>
<dbReference type="InterPro" id="IPR018108">
    <property type="entry name" value="MCP_transmembrane"/>
</dbReference>
<evidence type="ECO:0000256" key="1">
    <source>
        <dbReference type="ARBA" id="ARBA00004141"/>
    </source>
</evidence>
<keyword evidence="3 9" id="KW-0813">Transport</keyword>
<reference evidence="10 11" key="1">
    <citation type="submission" date="2022-05" db="EMBL/GenBank/DDBJ databases">
        <authorList>
            <consortium name="Genoscope - CEA"/>
            <person name="William W."/>
        </authorList>
    </citation>
    <scope>NUCLEOTIDE SEQUENCE [LARGE SCALE GENOMIC DNA]</scope>
</reference>
<feature type="repeat" description="Solcar" evidence="8">
    <location>
        <begin position="7"/>
        <end position="109"/>
    </location>
</feature>
<gene>
    <name evidence="10" type="ORF">PEVE_00031001</name>
</gene>
<evidence type="ECO:0000313" key="10">
    <source>
        <dbReference type="EMBL" id="CAH3195742.1"/>
    </source>
</evidence>
<dbReference type="Pfam" id="PF00153">
    <property type="entry name" value="Mito_carr"/>
    <property type="match status" value="3"/>
</dbReference>
<evidence type="ECO:0000256" key="8">
    <source>
        <dbReference type="PROSITE-ProRule" id="PRU00282"/>
    </source>
</evidence>
<sequence>MMAEGINSFAYKYCLSSLAATVAETVTFPLDITKTRLQIQGERASTVSSTTATNVPYRGMVRTAVGIVEEEGLVNLWSGVTPAILRHVGKFISSNTTTLFFSRSSVITARKGFLIINFYRKSVIAGMTAGAFGQFIASPTDLVKVQMQMEGKRVLIEGRQPRVHNTKHAFLNIINKHGVRGLWKGWAPNVQRAALVNMGDLTTYDTVKHLLLNHTSLQDNWVTHTISSGCAGLIAATISTPADVVKTRIMNNPKVYRGSLDCFMCAVREEGFLSLYKGWLPTWSRMAPWSLTFWLVYERIRNLTGMAGF</sequence>
<dbReference type="Gene3D" id="1.50.40.10">
    <property type="entry name" value="Mitochondrial carrier domain"/>
    <property type="match status" value="1"/>
</dbReference>
<comment type="subcellular location">
    <subcellularLocation>
        <location evidence="1">Membrane</location>
        <topology evidence="1">Multi-pass membrane protein</topology>
    </subcellularLocation>
</comment>
<proteinExistence type="inferred from homology"/>
<dbReference type="InterPro" id="IPR050391">
    <property type="entry name" value="Mito_Metabolite_Transporter"/>
</dbReference>
<evidence type="ECO:0000256" key="4">
    <source>
        <dbReference type="ARBA" id="ARBA00022692"/>
    </source>
</evidence>
<dbReference type="PANTHER" id="PTHR45618">
    <property type="entry name" value="MITOCHONDRIAL DICARBOXYLATE CARRIER-RELATED"/>
    <property type="match status" value="1"/>
</dbReference>
<dbReference type="PRINTS" id="PR00784">
    <property type="entry name" value="MTUNCOUPLING"/>
</dbReference>
<evidence type="ECO:0000256" key="7">
    <source>
        <dbReference type="ARBA" id="ARBA00023136"/>
    </source>
</evidence>
<comment type="similarity">
    <text evidence="2 9">Belongs to the mitochondrial carrier (TC 2.A.29) family.</text>
</comment>
<protein>
    <recommendedName>
        <fullName evidence="12">Mitochondrial uncoupling protein 4</fullName>
    </recommendedName>
</protein>
<keyword evidence="4 8" id="KW-0812">Transmembrane</keyword>